<comment type="caution">
    <text evidence="2">The sequence shown here is derived from an EMBL/GenBank/DDBJ whole genome shotgun (WGS) entry which is preliminary data.</text>
</comment>
<dbReference type="PANTHER" id="PTHR33360">
    <property type="entry name" value="TRANSPOSASE FOR INSERTION SEQUENCE ELEMENT IS200"/>
    <property type="match status" value="1"/>
</dbReference>
<accession>A0ABP9V018</accession>
<dbReference type="SMART" id="SM01321">
    <property type="entry name" value="Y1_Tnp"/>
    <property type="match status" value="1"/>
</dbReference>
<organism evidence="2 3">
    <name type="scientific">Rubritalea halochordaticola</name>
    <dbReference type="NCBI Taxonomy" id="714537"/>
    <lineage>
        <taxon>Bacteria</taxon>
        <taxon>Pseudomonadati</taxon>
        <taxon>Verrucomicrobiota</taxon>
        <taxon>Verrucomicrobiia</taxon>
        <taxon>Verrucomicrobiales</taxon>
        <taxon>Rubritaleaceae</taxon>
        <taxon>Rubritalea</taxon>
    </lineage>
</organism>
<dbReference type="RefSeq" id="WP_346188768.1">
    <property type="nucleotide sequence ID" value="NZ_BAABRL010000006.1"/>
</dbReference>
<evidence type="ECO:0000259" key="1">
    <source>
        <dbReference type="SMART" id="SM01321"/>
    </source>
</evidence>
<sequence length="148" mass="16824">MSSTHSSLHVHLVFGTKERVPWITQDLIVDFHAYIGGCAKGIGSLPLAVGGVADHVHILLGMGTSQSVANIVRDLKRESSKWMKSRRSMEPFAWQEGYGAFSVGPIALEEVKQYICRQEEHHRERSFMEEYRMMLEKAGVKYDPKYLE</sequence>
<name>A0ABP9V018_9BACT</name>
<dbReference type="InterPro" id="IPR002686">
    <property type="entry name" value="Transposase_17"/>
</dbReference>
<dbReference type="EMBL" id="BAABRL010000006">
    <property type="protein sequence ID" value="GAA5496038.1"/>
    <property type="molecule type" value="Genomic_DNA"/>
</dbReference>
<gene>
    <name evidence="2" type="ORF">Rhal01_02219</name>
</gene>
<dbReference type="InterPro" id="IPR036515">
    <property type="entry name" value="Transposase_17_sf"/>
</dbReference>
<dbReference type="Pfam" id="PF01797">
    <property type="entry name" value="Y1_Tnp"/>
    <property type="match status" value="1"/>
</dbReference>
<evidence type="ECO:0000313" key="3">
    <source>
        <dbReference type="Proteomes" id="UP001424741"/>
    </source>
</evidence>
<dbReference type="PANTHER" id="PTHR33360:SF2">
    <property type="entry name" value="TRANSPOSASE FOR INSERTION SEQUENCE ELEMENT IS200"/>
    <property type="match status" value="1"/>
</dbReference>
<dbReference type="SUPFAM" id="SSF143422">
    <property type="entry name" value="Transposase IS200-like"/>
    <property type="match status" value="1"/>
</dbReference>
<keyword evidence="3" id="KW-1185">Reference proteome</keyword>
<evidence type="ECO:0000313" key="2">
    <source>
        <dbReference type="EMBL" id="GAA5496038.1"/>
    </source>
</evidence>
<feature type="domain" description="Transposase IS200-like" evidence="1">
    <location>
        <begin position="5"/>
        <end position="118"/>
    </location>
</feature>
<protein>
    <recommendedName>
        <fullName evidence="1">Transposase IS200-like domain-containing protein</fullName>
    </recommendedName>
</protein>
<dbReference type="NCBIfam" id="NF033573">
    <property type="entry name" value="transpos_IS200"/>
    <property type="match status" value="1"/>
</dbReference>
<proteinExistence type="predicted"/>
<reference evidence="2 3" key="1">
    <citation type="submission" date="2024-02" db="EMBL/GenBank/DDBJ databases">
        <title>Rubritalea halochordaticola NBRC 107102.</title>
        <authorList>
            <person name="Ichikawa N."/>
            <person name="Katano-Makiyama Y."/>
            <person name="Hidaka K."/>
        </authorList>
    </citation>
    <scope>NUCLEOTIDE SEQUENCE [LARGE SCALE GENOMIC DNA]</scope>
    <source>
        <strain evidence="2 3">NBRC 107102</strain>
    </source>
</reference>
<dbReference type="Proteomes" id="UP001424741">
    <property type="component" value="Unassembled WGS sequence"/>
</dbReference>
<dbReference type="Gene3D" id="3.30.70.1290">
    <property type="entry name" value="Transposase IS200-like"/>
    <property type="match status" value="1"/>
</dbReference>